<keyword evidence="3 10" id="KW-0812">Transmembrane</keyword>
<evidence type="ECO:0000313" key="12">
    <source>
        <dbReference type="EMBL" id="EMG47251.1"/>
    </source>
</evidence>
<evidence type="ECO:0000256" key="7">
    <source>
        <dbReference type="ARBA" id="ARBA00022989"/>
    </source>
</evidence>
<feature type="domain" description="ABC transporter" evidence="11">
    <location>
        <begin position="149"/>
        <end position="400"/>
    </location>
</feature>
<organism evidence="12 13">
    <name type="scientific">Candida maltosa (strain Xu316)</name>
    <name type="common">Yeast</name>
    <dbReference type="NCBI Taxonomy" id="1245528"/>
    <lineage>
        <taxon>Eukaryota</taxon>
        <taxon>Fungi</taxon>
        <taxon>Dikarya</taxon>
        <taxon>Ascomycota</taxon>
        <taxon>Saccharomycotina</taxon>
        <taxon>Pichiomycetes</taxon>
        <taxon>Debaryomycetaceae</taxon>
        <taxon>Candida/Lodderomyces clade</taxon>
        <taxon>Candida</taxon>
    </lineage>
</organism>
<feature type="transmembrane region" description="Helical" evidence="10">
    <location>
        <begin position="1191"/>
        <end position="1212"/>
    </location>
</feature>
<evidence type="ECO:0000256" key="6">
    <source>
        <dbReference type="ARBA" id="ARBA00022840"/>
    </source>
</evidence>
<dbReference type="PROSITE" id="PS00211">
    <property type="entry name" value="ABC_TRANSPORTER_1"/>
    <property type="match status" value="1"/>
</dbReference>
<comment type="caution">
    <text evidence="12">The sequence shown here is derived from an EMBL/GenBank/DDBJ whole genome shotgun (WGS) entry which is preliminary data.</text>
</comment>
<evidence type="ECO:0000256" key="1">
    <source>
        <dbReference type="ARBA" id="ARBA00004141"/>
    </source>
</evidence>
<dbReference type="CDD" id="cd03232">
    <property type="entry name" value="ABCG_PDR_domain2"/>
    <property type="match status" value="1"/>
</dbReference>
<dbReference type="OMA" id="EMNGIYM"/>
<dbReference type="PROSITE" id="PS50893">
    <property type="entry name" value="ABC_TRANSPORTER_2"/>
    <property type="match status" value="2"/>
</dbReference>
<feature type="transmembrane region" description="Helical" evidence="10">
    <location>
        <begin position="544"/>
        <end position="565"/>
    </location>
</feature>
<dbReference type="CDD" id="cd03233">
    <property type="entry name" value="ABCG_PDR_domain1"/>
    <property type="match status" value="1"/>
</dbReference>
<proteinExistence type="predicted"/>
<dbReference type="SMART" id="SM00382">
    <property type="entry name" value="AAA"/>
    <property type="match status" value="2"/>
</dbReference>
<keyword evidence="2" id="KW-0813">Transport</keyword>
<keyword evidence="5" id="KW-0547">Nucleotide-binding</keyword>
<dbReference type="InterPro" id="IPR034003">
    <property type="entry name" value="ABCG_PDR_2"/>
</dbReference>
<protein>
    <submittedName>
        <fullName evidence="12">Multidrug resistance protein CDR1</fullName>
    </submittedName>
</protein>
<feature type="transmembrane region" description="Helical" evidence="10">
    <location>
        <begin position="509"/>
        <end position="532"/>
    </location>
</feature>
<dbReference type="InterPro" id="IPR010929">
    <property type="entry name" value="PDR_CDR_ABC"/>
</dbReference>
<dbReference type="STRING" id="1245528.M3ILJ7"/>
<dbReference type="InterPro" id="IPR013525">
    <property type="entry name" value="ABC2_TM"/>
</dbReference>
<evidence type="ECO:0000256" key="2">
    <source>
        <dbReference type="ARBA" id="ARBA00022448"/>
    </source>
</evidence>
<keyword evidence="7 10" id="KW-1133">Transmembrane helix</keyword>
<evidence type="ECO:0000256" key="9">
    <source>
        <dbReference type="SAM" id="MobiDB-lite"/>
    </source>
</evidence>
<dbReference type="NCBIfam" id="TIGR00956">
    <property type="entry name" value="3a01205"/>
    <property type="match status" value="1"/>
</dbReference>
<sequence length="1497" mass="169232">MPDSKNSGRDEWNSHDTSSETHSLNEYHGFDAHASASVQNLARTLTHDSIKDDSSSTGLVRYLTHMSEVPGVSPYVVDDIDYEQLDPDSENFNAKYWVKNMRKLIDSDPDYYKPSKLGVAYKDLRAYGVANDSDYQPTVTNAVWKLLVEGFRHLQKEDESRYFDILKSMDAIMKPGEVTVVLGRPGAGCSTLLKTIAAQTYGFHVGKESKISYDGLTPEEIKKHYHGDVIYSAETEVHFPHLTVGDTLDFAARLRTPQNRGEGIDRETYAKHMASVYMATYGLSHTRNTNVGNDFVRGVSGGERKRVSIAEASLCGANIQCWDNATRGLDSATALEFIRALKTSAIILESTPLIAIYQCSQNAYDLFDNVIVLYEGYQIFFGKAHKAKDFFVRMGWECPQRQTTADFLTSLTNPAERIPLPGFEHKVPRTAQEFEQYWKNSPEYAALIKDIDQYFVDCEKLNTKQAHHESHVAKQSNHLRPGSPYTVSFFMQVRYIVTRNFLRMKGDPSIVLVSIFGQLIMGLILSSVFYNLPQTTSSFYFRGAAMFFAVLFNAFSSLLEIMSLFEARPIVEKHKKFALYRPSADALASIVSELPVKLCMSLSFNLVFYFMVNFRREPGRFFFYWLICGTCTLVMSHLFRSIGAVSTSLAGAMTPAIVLLLAMVIYTGFVIPTPSMLGWSRWINYINPVGYAFESLMVNEFHGRDFLCSTYIPAGPAFANVSIDNKVCTAVGSVPGNTIVSGTQYLKLSYQYYNSHKWRNLGIVIGFIVFFLFIYIALTEFNKGAMQKGEIVLFLRSSLKKYKRKNSQKNGTDVETGALSEKVNFQDEAEAIKNAQTSESTTAGSVEISKDREIFFWKDLTYQVKIKKEDRVILDRVDGWVIPGKITALMGASGAGKTTLLNCLSERVTTGVITDGLRMVNGHELDSSFQRSIGYVQQQDIHLETSTVREALQFSAYLRQSSKIPKSEKDQYVDYIIDLLEMTDYADALVGVAGEGLNVEQRKRLTIGVELVAKPKLLLFLDEPTSGLDSQTAWSVCQLLRKLADHGQAILCTIHQPSALIMAEFDRLLFLQSGGRTAYFGELGENCSTMINYFEKYGADPCPKDANPAEWMLEVVGAAPGSHAKRDYFEVWRDSSEYQDVQQEISRMQAELSQLPRSQDPESHFKYAAPVWRQYLMVTWRAIVQDWRTPGYIYSKLFLAVGSALFNGFSFFKAKNNLQGVQNQMFSIFMYFIVLNTLVQQMMPIYVKQRSIYEVREAPSRTFSWFAFITAQITSEIPYQVVVGTIGFFCWYYPVGLYANAVPTHTVKERGALMWLLLTSFYVYASSLGHLCISFSEIPENAANLAVMLFTMCLNFCGILATKDSLPRFWIFMYTFNPFTYLVQAILSNGLANTFVRCSSYEYVSILPPSGQTCESFLTPYTEMAGGYFLSNTDGTCSFCQMDSTNDFLRSVNAVYSERWRNFGIFIGFIAFNIILTVVFYWLARVPKGTREKKHKK</sequence>
<dbReference type="FunFam" id="3.40.50.300:FF:000054">
    <property type="entry name" value="ABC multidrug transporter atrF"/>
    <property type="match status" value="1"/>
</dbReference>
<evidence type="ECO:0000259" key="11">
    <source>
        <dbReference type="PROSITE" id="PS50893"/>
    </source>
</evidence>
<feature type="transmembrane region" description="Helical" evidence="10">
    <location>
        <begin position="1281"/>
        <end position="1301"/>
    </location>
</feature>
<feature type="region of interest" description="Disordered" evidence="9">
    <location>
        <begin position="1"/>
        <end position="23"/>
    </location>
</feature>
<dbReference type="InterPro" id="IPR017871">
    <property type="entry name" value="ABC_transporter-like_CS"/>
</dbReference>
<dbReference type="InterPro" id="IPR029481">
    <property type="entry name" value="ABC_trans_N"/>
</dbReference>
<dbReference type="InterPro" id="IPR005285">
    <property type="entry name" value="Drug-R_PDR/CDR"/>
</dbReference>
<dbReference type="Proteomes" id="UP000011777">
    <property type="component" value="Unassembled WGS sequence"/>
</dbReference>
<dbReference type="GO" id="GO:0005524">
    <property type="term" value="F:ATP binding"/>
    <property type="evidence" value="ECO:0007669"/>
    <property type="project" value="UniProtKB-KW"/>
</dbReference>
<feature type="transmembrane region" description="Helical" evidence="10">
    <location>
        <begin position="1369"/>
        <end position="1387"/>
    </location>
</feature>
<feature type="transmembrane region" description="Helical" evidence="10">
    <location>
        <begin position="1313"/>
        <end position="1336"/>
    </location>
</feature>
<dbReference type="Pfam" id="PF14510">
    <property type="entry name" value="ABC_trans_N"/>
    <property type="match status" value="1"/>
</dbReference>
<name>M3ILJ7_CANMX</name>
<feature type="transmembrane region" description="Helical" evidence="10">
    <location>
        <begin position="758"/>
        <end position="778"/>
    </location>
</feature>
<dbReference type="InterPro" id="IPR003593">
    <property type="entry name" value="AAA+_ATPase"/>
</dbReference>
<keyword evidence="13" id="KW-1185">Reference proteome</keyword>
<dbReference type="GO" id="GO:1903561">
    <property type="term" value="C:extracellular vesicle"/>
    <property type="evidence" value="ECO:0007669"/>
    <property type="project" value="UniProtKB-ARBA"/>
</dbReference>
<dbReference type="GO" id="GO:0090556">
    <property type="term" value="F:phosphatidylserine floppase activity"/>
    <property type="evidence" value="ECO:0007669"/>
    <property type="project" value="UniProtKB-ARBA"/>
</dbReference>
<dbReference type="GO" id="GO:0140341">
    <property type="term" value="F:phosphatidylethanolamine floppase activity"/>
    <property type="evidence" value="ECO:0007669"/>
    <property type="project" value="UniProtKB-ARBA"/>
</dbReference>
<feature type="transmembrane region" description="Helical" evidence="10">
    <location>
        <begin position="1224"/>
        <end position="1246"/>
    </location>
</feature>
<feature type="transmembrane region" description="Helical" evidence="10">
    <location>
        <begin position="1463"/>
        <end position="1484"/>
    </location>
</feature>
<dbReference type="GO" id="GO:0005886">
    <property type="term" value="C:plasma membrane"/>
    <property type="evidence" value="ECO:0007669"/>
    <property type="project" value="UniProtKB-ARBA"/>
</dbReference>
<evidence type="ECO:0000256" key="10">
    <source>
        <dbReference type="SAM" id="Phobius"/>
    </source>
</evidence>
<feature type="transmembrane region" description="Helical" evidence="10">
    <location>
        <begin position="622"/>
        <end position="639"/>
    </location>
</feature>
<dbReference type="InterPro" id="IPR003439">
    <property type="entry name" value="ABC_transporter-like_ATP-bd"/>
</dbReference>
<keyword evidence="8 10" id="KW-0472">Membrane</keyword>
<gene>
    <name evidence="12" type="ORF">G210_2442</name>
</gene>
<dbReference type="HOGENOM" id="CLU_000604_35_0_1"/>
<keyword evidence="6" id="KW-0067">ATP-binding</keyword>
<dbReference type="InterPro" id="IPR027417">
    <property type="entry name" value="P-loop_NTPase"/>
</dbReference>
<dbReference type="Pfam" id="PF00005">
    <property type="entry name" value="ABC_tran"/>
    <property type="match status" value="2"/>
</dbReference>
<feature type="transmembrane region" description="Helical" evidence="10">
    <location>
        <begin position="1342"/>
        <end position="1362"/>
    </location>
</feature>
<dbReference type="Pfam" id="PF06422">
    <property type="entry name" value="PDR_CDR"/>
    <property type="match status" value="2"/>
</dbReference>
<dbReference type="EMBL" id="AOGT01001657">
    <property type="protein sequence ID" value="EMG47251.1"/>
    <property type="molecule type" value="Genomic_DNA"/>
</dbReference>
<feature type="domain" description="ABC transporter" evidence="11">
    <location>
        <begin position="855"/>
        <end position="1099"/>
    </location>
</feature>
<evidence type="ECO:0000256" key="3">
    <source>
        <dbReference type="ARBA" id="ARBA00022692"/>
    </source>
</evidence>
<dbReference type="GO" id="GO:0140359">
    <property type="term" value="F:ABC-type transporter activity"/>
    <property type="evidence" value="ECO:0007669"/>
    <property type="project" value="InterPro"/>
</dbReference>
<evidence type="ECO:0000256" key="5">
    <source>
        <dbReference type="ARBA" id="ARBA00022741"/>
    </source>
</evidence>
<dbReference type="InterPro" id="IPR034001">
    <property type="entry name" value="ABCG_PDR_1"/>
</dbReference>
<keyword evidence="4" id="KW-0677">Repeat</keyword>
<dbReference type="OrthoDB" id="245989at2759"/>
<dbReference type="PANTHER" id="PTHR19241">
    <property type="entry name" value="ATP-BINDING CASSETTE TRANSPORTER"/>
    <property type="match status" value="1"/>
</dbReference>
<evidence type="ECO:0000256" key="4">
    <source>
        <dbReference type="ARBA" id="ARBA00022737"/>
    </source>
</evidence>
<dbReference type="GO" id="GO:1990961">
    <property type="term" value="P:xenobiotic detoxification by transmembrane export across the plasma membrane"/>
    <property type="evidence" value="ECO:0007669"/>
    <property type="project" value="InterPro"/>
</dbReference>
<dbReference type="eggNOG" id="KOG0065">
    <property type="taxonomic scope" value="Eukaryota"/>
</dbReference>
<dbReference type="GO" id="GO:0090554">
    <property type="term" value="F:phosphatidylcholine floppase activity"/>
    <property type="evidence" value="ECO:0007669"/>
    <property type="project" value="UniProtKB-ARBA"/>
</dbReference>
<accession>M3ILJ7</accession>
<dbReference type="GO" id="GO:0016887">
    <property type="term" value="F:ATP hydrolysis activity"/>
    <property type="evidence" value="ECO:0007669"/>
    <property type="project" value="InterPro"/>
</dbReference>
<reference evidence="12 13" key="1">
    <citation type="submission" date="2013-02" db="EMBL/GenBank/DDBJ databases">
        <title>Genome sequence of Candida maltosa Xu316, a potential industrial strain for xylitol and ethanol production.</title>
        <authorList>
            <person name="Yu J."/>
            <person name="Wang Q."/>
            <person name="Geng X."/>
            <person name="Bao W."/>
            <person name="He P."/>
            <person name="Cai J."/>
        </authorList>
    </citation>
    <scope>NUCLEOTIDE SEQUENCE [LARGE SCALE GENOMIC DNA]</scope>
    <source>
        <strain evidence="13">Xu316</strain>
    </source>
</reference>
<feature type="transmembrane region" description="Helical" evidence="10">
    <location>
        <begin position="651"/>
        <end position="671"/>
    </location>
</feature>
<comment type="subcellular location">
    <subcellularLocation>
        <location evidence="1">Membrane</location>
        <topology evidence="1">Multi-pass membrane protein</topology>
    </subcellularLocation>
</comment>
<evidence type="ECO:0000256" key="8">
    <source>
        <dbReference type="ARBA" id="ARBA00023136"/>
    </source>
</evidence>
<dbReference type="Gene3D" id="3.40.50.300">
    <property type="entry name" value="P-loop containing nucleotide triphosphate hydrolases"/>
    <property type="match status" value="2"/>
</dbReference>
<dbReference type="Pfam" id="PF01061">
    <property type="entry name" value="ABC2_membrane"/>
    <property type="match status" value="2"/>
</dbReference>
<dbReference type="SUPFAM" id="SSF52540">
    <property type="entry name" value="P-loop containing nucleoside triphosphate hydrolases"/>
    <property type="match status" value="2"/>
</dbReference>
<evidence type="ECO:0000313" key="13">
    <source>
        <dbReference type="Proteomes" id="UP000011777"/>
    </source>
</evidence>
<feature type="transmembrane region" description="Helical" evidence="10">
    <location>
        <begin position="586"/>
        <end position="610"/>
    </location>
</feature>
<dbReference type="FunFam" id="3.40.50.300:FF:001262">
    <property type="entry name" value="ABC transporter CDR4"/>
    <property type="match status" value="1"/>
</dbReference>